<comment type="caution">
    <text evidence="2">The sequence shown here is derived from an EMBL/GenBank/DDBJ whole genome shotgun (WGS) entry which is preliminary data.</text>
</comment>
<evidence type="ECO:0000313" key="2">
    <source>
        <dbReference type="EMBL" id="KAA1118070.1"/>
    </source>
</evidence>
<dbReference type="EMBL" id="VSWC01000002">
    <property type="protein sequence ID" value="KAA1118070.1"/>
    <property type="molecule type" value="Genomic_DNA"/>
</dbReference>
<name>A0A5B0QY50_PUCGR</name>
<feature type="signal peptide" evidence="1">
    <location>
        <begin position="1"/>
        <end position="24"/>
    </location>
</feature>
<protein>
    <recommendedName>
        <fullName evidence="4">Hydrophobin</fullName>
    </recommendedName>
</protein>
<evidence type="ECO:0000313" key="3">
    <source>
        <dbReference type="Proteomes" id="UP000324748"/>
    </source>
</evidence>
<evidence type="ECO:0008006" key="4">
    <source>
        <dbReference type="Google" id="ProtNLM"/>
    </source>
</evidence>
<reference evidence="2 3" key="1">
    <citation type="submission" date="2019-05" db="EMBL/GenBank/DDBJ databases">
        <title>Emergence of the Ug99 lineage of the wheat stem rust pathogen through somatic hybridization.</title>
        <authorList>
            <person name="Li F."/>
            <person name="Upadhyaya N.M."/>
            <person name="Sperschneider J."/>
            <person name="Matny O."/>
            <person name="Nguyen-Phuc H."/>
            <person name="Mago R."/>
            <person name="Raley C."/>
            <person name="Miller M.E."/>
            <person name="Silverstein K.A.T."/>
            <person name="Henningsen E."/>
            <person name="Hirsch C.D."/>
            <person name="Visser B."/>
            <person name="Pretorius Z.A."/>
            <person name="Steffenson B.J."/>
            <person name="Schwessinger B."/>
            <person name="Dodds P.N."/>
            <person name="Figueroa M."/>
        </authorList>
    </citation>
    <scope>NUCLEOTIDE SEQUENCE [LARGE SCALE GENOMIC DNA]</scope>
    <source>
        <strain evidence="2">21-0</strain>
    </source>
</reference>
<feature type="chain" id="PRO_5023059470" description="Hydrophobin" evidence="1">
    <location>
        <begin position="25"/>
        <end position="113"/>
    </location>
</feature>
<dbReference type="OrthoDB" id="2505295at2759"/>
<accession>A0A5B0QY50</accession>
<evidence type="ECO:0000256" key="1">
    <source>
        <dbReference type="SAM" id="SignalP"/>
    </source>
</evidence>
<dbReference type="AlphaFoldDB" id="A0A5B0QY50"/>
<organism evidence="2 3">
    <name type="scientific">Puccinia graminis f. sp. tritici</name>
    <dbReference type="NCBI Taxonomy" id="56615"/>
    <lineage>
        <taxon>Eukaryota</taxon>
        <taxon>Fungi</taxon>
        <taxon>Dikarya</taxon>
        <taxon>Basidiomycota</taxon>
        <taxon>Pucciniomycotina</taxon>
        <taxon>Pucciniomycetes</taxon>
        <taxon>Pucciniales</taxon>
        <taxon>Pucciniaceae</taxon>
        <taxon>Puccinia</taxon>
    </lineage>
</organism>
<gene>
    <name evidence="2" type="ORF">PGT21_030813</name>
</gene>
<keyword evidence="3" id="KW-1185">Reference proteome</keyword>
<sequence length="113" mass="12018">MNFLSSAMAFILVLIVALGHPTTAQGWRDYQAVDLLCTGTKTQALCGTTIKTGYSVILATPVDPANGKHNCINSRSPDKICCSANTVPLNNVDQTPVDLSSVTFAQNCESKNN</sequence>
<keyword evidence="1" id="KW-0732">Signal</keyword>
<proteinExistence type="predicted"/>
<dbReference type="Proteomes" id="UP000324748">
    <property type="component" value="Unassembled WGS sequence"/>
</dbReference>